<name>A0A1Y2FJT6_PROLT</name>
<keyword evidence="2" id="KW-0749">Sporulation</keyword>
<dbReference type="EMBL" id="MCFI01000006">
    <property type="protein sequence ID" value="ORY84218.1"/>
    <property type="molecule type" value="Genomic_DNA"/>
</dbReference>
<dbReference type="Proteomes" id="UP000193685">
    <property type="component" value="Unassembled WGS sequence"/>
</dbReference>
<evidence type="ECO:0000256" key="4">
    <source>
        <dbReference type="ARBA" id="ARBA00023163"/>
    </source>
</evidence>
<dbReference type="GO" id="GO:0005634">
    <property type="term" value="C:nucleus"/>
    <property type="evidence" value="ECO:0007669"/>
    <property type="project" value="UniProtKB-SubCell"/>
</dbReference>
<keyword evidence="8" id="KW-1185">Reference proteome</keyword>
<evidence type="ECO:0000256" key="2">
    <source>
        <dbReference type="ARBA" id="ARBA00022969"/>
    </source>
</evidence>
<evidence type="ECO:0000313" key="8">
    <source>
        <dbReference type="Proteomes" id="UP000193685"/>
    </source>
</evidence>
<dbReference type="OrthoDB" id="5599552at2759"/>
<dbReference type="PANTHER" id="PTHR33572:SF18">
    <property type="entry name" value="SPORE DEVELOPMENT REGULATOR VOSA"/>
    <property type="match status" value="1"/>
</dbReference>
<dbReference type="PROSITE" id="PS51821">
    <property type="entry name" value="VELVET"/>
    <property type="match status" value="1"/>
</dbReference>
<keyword evidence="4" id="KW-0804">Transcription</keyword>
<dbReference type="Gene3D" id="2.60.40.3960">
    <property type="entry name" value="Velvet domain"/>
    <property type="match status" value="1"/>
</dbReference>
<feature type="non-terminal residue" evidence="7">
    <location>
        <position position="1"/>
    </location>
</feature>
<dbReference type="InterPro" id="IPR038491">
    <property type="entry name" value="Velvet_dom_sf"/>
</dbReference>
<keyword evidence="3" id="KW-0805">Transcription regulation</keyword>
<dbReference type="PANTHER" id="PTHR33572">
    <property type="entry name" value="SPORE DEVELOPMENT REGULATOR VOSA"/>
    <property type="match status" value="1"/>
</dbReference>
<evidence type="ECO:0000256" key="1">
    <source>
        <dbReference type="ARBA" id="ARBA00004123"/>
    </source>
</evidence>
<dbReference type="Pfam" id="PF11754">
    <property type="entry name" value="Velvet"/>
    <property type="match status" value="1"/>
</dbReference>
<evidence type="ECO:0000256" key="5">
    <source>
        <dbReference type="ARBA" id="ARBA00023242"/>
    </source>
</evidence>
<proteinExistence type="predicted"/>
<dbReference type="STRING" id="56484.A0A1Y2FJT6"/>
<dbReference type="AlphaFoldDB" id="A0A1Y2FJT6"/>
<organism evidence="7 8">
    <name type="scientific">Protomyces lactucae-debilis</name>
    <dbReference type="NCBI Taxonomy" id="2754530"/>
    <lineage>
        <taxon>Eukaryota</taxon>
        <taxon>Fungi</taxon>
        <taxon>Dikarya</taxon>
        <taxon>Ascomycota</taxon>
        <taxon>Taphrinomycotina</taxon>
        <taxon>Taphrinomycetes</taxon>
        <taxon>Taphrinales</taxon>
        <taxon>Protomycetaceae</taxon>
        <taxon>Protomyces</taxon>
    </lineage>
</organism>
<dbReference type="OMA" id="FYLASCR"/>
<accession>A0A1Y2FJT6</accession>
<reference evidence="7 8" key="1">
    <citation type="submission" date="2016-07" db="EMBL/GenBank/DDBJ databases">
        <title>Pervasive Adenine N6-methylation of Active Genes in Fungi.</title>
        <authorList>
            <consortium name="DOE Joint Genome Institute"/>
            <person name="Mondo S.J."/>
            <person name="Dannebaum R.O."/>
            <person name="Kuo R.C."/>
            <person name="Labutti K."/>
            <person name="Haridas S."/>
            <person name="Kuo A."/>
            <person name="Salamov A."/>
            <person name="Ahrendt S.R."/>
            <person name="Lipzen A."/>
            <person name="Sullivan W."/>
            <person name="Andreopoulos W.B."/>
            <person name="Clum A."/>
            <person name="Lindquist E."/>
            <person name="Daum C."/>
            <person name="Ramamoorthy G.K."/>
            <person name="Gryganskyi A."/>
            <person name="Culley D."/>
            <person name="Magnuson J.K."/>
            <person name="James T.Y."/>
            <person name="O'Malley M.A."/>
            <person name="Stajich J.E."/>
            <person name="Spatafora J.W."/>
            <person name="Visel A."/>
            <person name="Grigoriev I.V."/>
        </authorList>
    </citation>
    <scope>NUCLEOTIDE SEQUENCE [LARGE SCALE GENOMIC DNA]</scope>
    <source>
        <strain evidence="7 8">12-1054</strain>
    </source>
</reference>
<dbReference type="InterPro" id="IPR037525">
    <property type="entry name" value="Velvet_dom"/>
</dbReference>
<sequence length="108" mass="12186">EEVAKADRALTGTVLSSLYLLDDPVASQSFRGAFFVFPDMSVRSEGLYRIHFTVFGIRDESAFYLASCRSSNFQVYSAKRFPGMSNSTDLSRAFAEQGLKIRIRKEVR</sequence>
<comment type="subcellular location">
    <subcellularLocation>
        <location evidence="1">Nucleus</location>
    </subcellularLocation>
</comment>
<protein>
    <submittedName>
        <fullName evidence="7">Velvet factor</fullName>
    </submittedName>
</protein>
<feature type="non-terminal residue" evidence="7">
    <location>
        <position position="108"/>
    </location>
</feature>
<evidence type="ECO:0000259" key="6">
    <source>
        <dbReference type="PROSITE" id="PS51821"/>
    </source>
</evidence>
<gene>
    <name evidence="7" type="ORF">BCR37DRAFT_337274</name>
</gene>
<dbReference type="GeneID" id="63783851"/>
<keyword evidence="5" id="KW-0539">Nucleus</keyword>
<dbReference type="RefSeq" id="XP_040726236.1">
    <property type="nucleotide sequence ID" value="XM_040867252.1"/>
</dbReference>
<dbReference type="GO" id="GO:0030435">
    <property type="term" value="P:sporulation resulting in formation of a cellular spore"/>
    <property type="evidence" value="ECO:0007669"/>
    <property type="project" value="UniProtKB-KW"/>
</dbReference>
<evidence type="ECO:0000313" key="7">
    <source>
        <dbReference type="EMBL" id="ORY84218.1"/>
    </source>
</evidence>
<feature type="domain" description="Velvet" evidence="6">
    <location>
        <begin position="1"/>
        <end position="104"/>
    </location>
</feature>
<evidence type="ECO:0000256" key="3">
    <source>
        <dbReference type="ARBA" id="ARBA00023015"/>
    </source>
</evidence>
<dbReference type="InterPro" id="IPR021740">
    <property type="entry name" value="Velvet"/>
</dbReference>
<comment type="caution">
    <text evidence="7">The sequence shown here is derived from an EMBL/GenBank/DDBJ whole genome shotgun (WGS) entry which is preliminary data.</text>
</comment>